<gene>
    <name evidence="2" type="ORF">SCA03_09140</name>
</gene>
<evidence type="ECO:0000313" key="3">
    <source>
        <dbReference type="Proteomes" id="UP000319210"/>
    </source>
</evidence>
<dbReference type="EMBL" id="BJMM01000003">
    <property type="protein sequence ID" value="GEB48363.1"/>
    <property type="molecule type" value="Genomic_DNA"/>
</dbReference>
<comment type="caution">
    <text evidence="2">The sequence shown here is derived from an EMBL/GenBank/DDBJ whole genome shotgun (WGS) entry which is preliminary data.</text>
</comment>
<reference evidence="2 3" key="1">
    <citation type="submission" date="2019-06" db="EMBL/GenBank/DDBJ databases">
        <title>Whole genome shotgun sequence of Streptomyces cacaoi subsp. cacaoi NBRC 12748.</title>
        <authorList>
            <person name="Hosoyama A."/>
            <person name="Uohara A."/>
            <person name="Ohji S."/>
            <person name="Ichikawa N."/>
        </authorList>
    </citation>
    <scope>NUCLEOTIDE SEQUENCE [LARGE SCALE GENOMIC DNA]</scope>
    <source>
        <strain evidence="2 3">NBRC 12748</strain>
    </source>
</reference>
<evidence type="ECO:0008006" key="4">
    <source>
        <dbReference type="Google" id="ProtNLM"/>
    </source>
</evidence>
<evidence type="ECO:0000313" key="2">
    <source>
        <dbReference type="EMBL" id="GEB48363.1"/>
    </source>
</evidence>
<name>A0A4Y3QUQ3_STRCI</name>
<dbReference type="SUPFAM" id="SSF54427">
    <property type="entry name" value="NTF2-like"/>
    <property type="match status" value="1"/>
</dbReference>
<protein>
    <recommendedName>
        <fullName evidence="4">Nuclear transport factor 2 family protein</fullName>
    </recommendedName>
</protein>
<dbReference type="Proteomes" id="UP000319210">
    <property type="component" value="Unassembled WGS sequence"/>
</dbReference>
<dbReference type="Gene3D" id="3.10.450.50">
    <property type="match status" value="1"/>
</dbReference>
<feature type="region of interest" description="Disordered" evidence="1">
    <location>
        <begin position="1"/>
        <end position="29"/>
    </location>
</feature>
<organism evidence="2 3">
    <name type="scientific">Streptomyces cacaoi</name>
    <dbReference type="NCBI Taxonomy" id="1898"/>
    <lineage>
        <taxon>Bacteria</taxon>
        <taxon>Bacillati</taxon>
        <taxon>Actinomycetota</taxon>
        <taxon>Actinomycetes</taxon>
        <taxon>Kitasatosporales</taxon>
        <taxon>Streptomycetaceae</taxon>
        <taxon>Streptomyces</taxon>
    </lineage>
</organism>
<sequence>MAGMQPLQLGHGPTLALRPHGPPCSEGGSWDKHTRNGWYYWGMQEETARSAIDMFISAFNASDDIYVTALLSQALTSDVVFWGPLGRSEGIAAVERFVLDIRRHPAGTGTMVRCSAVDMPDEWARYQWVFTTPGGGPRLAGTDVVHLRRSLIDQVIVFAGEIEPSAS</sequence>
<proteinExistence type="predicted"/>
<dbReference type="InterPro" id="IPR032710">
    <property type="entry name" value="NTF2-like_dom_sf"/>
</dbReference>
<keyword evidence="3" id="KW-1185">Reference proteome</keyword>
<accession>A0A4Y3QUQ3</accession>
<evidence type="ECO:0000256" key="1">
    <source>
        <dbReference type="SAM" id="MobiDB-lite"/>
    </source>
</evidence>
<dbReference type="AlphaFoldDB" id="A0A4Y3QUQ3"/>